<reference evidence="2 3" key="1">
    <citation type="submission" date="2019-07" db="EMBL/GenBank/DDBJ databases">
        <title>Venturia inaequalis Genome Resource.</title>
        <authorList>
            <person name="Lichtner F.J."/>
        </authorList>
    </citation>
    <scope>NUCLEOTIDE SEQUENCE [LARGE SCALE GENOMIC DNA]</scope>
    <source>
        <strain evidence="2 3">DMI_063113</strain>
    </source>
</reference>
<evidence type="ECO:0000313" key="2">
    <source>
        <dbReference type="EMBL" id="KAE9985718.1"/>
    </source>
</evidence>
<keyword evidence="3" id="KW-1185">Reference proteome</keyword>
<organism evidence="2 3">
    <name type="scientific">Venturia inaequalis</name>
    <name type="common">Apple scab fungus</name>
    <dbReference type="NCBI Taxonomy" id="5025"/>
    <lineage>
        <taxon>Eukaryota</taxon>
        <taxon>Fungi</taxon>
        <taxon>Dikarya</taxon>
        <taxon>Ascomycota</taxon>
        <taxon>Pezizomycotina</taxon>
        <taxon>Dothideomycetes</taxon>
        <taxon>Pleosporomycetidae</taxon>
        <taxon>Venturiales</taxon>
        <taxon>Venturiaceae</taxon>
        <taxon>Venturia</taxon>
    </lineage>
</organism>
<accession>A0A8H3Z781</accession>
<dbReference type="AlphaFoldDB" id="A0A8H3Z781"/>
<protein>
    <submittedName>
        <fullName evidence="2">Uncharacterized protein</fullName>
    </submittedName>
</protein>
<dbReference type="Proteomes" id="UP000490939">
    <property type="component" value="Unassembled WGS sequence"/>
</dbReference>
<sequence>MDQNRETGKNPTEEEDSNPKTKHPQPPNGATHLTNDKDLRNARWVDPNSNEKRRTKGAYRHLRHIALLIDCDCMTGLEQIAGEPIVIQQIKVLAIEPQQVSFEGLGQNWVPLLDPAPLETLVNEQVDFVESWKFGRRLGEVLEKLPGCKTIWCGTTGNYPKMSREEVVAERELWRKLRNALPSHLLWRRLGYVEARRIIKS</sequence>
<name>A0A8H3Z781_VENIN</name>
<dbReference type="EMBL" id="WNWR01000272">
    <property type="protein sequence ID" value="KAE9985718.1"/>
    <property type="molecule type" value="Genomic_DNA"/>
</dbReference>
<feature type="region of interest" description="Disordered" evidence="1">
    <location>
        <begin position="1"/>
        <end position="53"/>
    </location>
</feature>
<evidence type="ECO:0000313" key="3">
    <source>
        <dbReference type="Proteomes" id="UP000490939"/>
    </source>
</evidence>
<feature type="compositionally biased region" description="Basic and acidic residues" evidence="1">
    <location>
        <begin position="1"/>
        <end position="12"/>
    </location>
</feature>
<evidence type="ECO:0000256" key="1">
    <source>
        <dbReference type="SAM" id="MobiDB-lite"/>
    </source>
</evidence>
<feature type="compositionally biased region" description="Basic and acidic residues" evidence="1">
    <location>
        <begin position="34"/>
        <end position="43"/>
    </location>
</feature>
<dbReference type="OrthoDB" id="10623405at2759"/>
<proteinExistence type="predicted"/>
<gene>
    <name evidence="2" type="ORF">EG327_004606</name>
</gene>
<comment type="caution">
    <text evidence="2">The sequence shown here is derived from an EMBL/GenBank/DDBJ whole genome shotgun (WGS) entry which is preliminary data.</text>
</comment>